<dbReference type="Proteomes" id="UP000095287">
    <property type="component" value="Unplaced"/>
</dbReference>
<evidence type="ECO:0000313" key="2">
    <source>
        <dbReference type="WBParaSite" id="L893_g32371.t1"/>
    </source>
</evidence>
<name>A0A1I8A2K2_9BILA</name>
<dbReference type="WBParaSite" id="L893_g32371.t1">
    <property type="protein sequence ID" value="L893_g32371.t1"/>
    <property type="gene ID" value="L893_g32371"/>
</dbReference>
<protein>
    <submittedName>
        <fullName evidence="2">Ovule protein</fullName>
    </submittedName>
</protein>
<dbReference type="AlphaFoldDB" id="A0A1I8A2K2"/>
<sequence>MRAEVPFFDPPRLSTSLISTIDTKTPDTFHRHRILPPLFTLCLRMRTEVPCLDPPRLSTSLISIIDTKTPDTFHRNRILPPLFTLCLRMQLAH</sequence>
<organism evidence="1 2">
    <name type="scientific">Steinernema glaseri</name>
    <dbReference type="NCBI Taxonomy" id="37863"/>
    <lineage>
        <taxon>Eukaryota</taxon>
        <taxon>Metazoa</taxon>
        <taxon>Ecdysozoa</taxon>
        <taxon>Nematoda</taxon>
        <taxon>Chromadorea</taxon>
        <taxon>Rhabditida</taxon>
        <taxon>Tylenchina</taxon>
        <taxon>Panagrolaimomorpha</taxon>
        <taxon>Strongyloidoidea</taxon>
        <taxon>Steinernematidae</taxon>
        <taxon>Steinernema</taxon>
    </lineage>
</organism>
<reference evidence="2" key="1">
    <citation type="submission" date="2016-11" db="UniProtKB">
        <authorList>
            <consortium name="WormBaseParasite"/>
        </authorList>
    </citation>
    <scope>IDENTIFICATION</scope>
</reference>
<proteinExistence type="predicted"/>
<keyword evidence="1" id="KW-1185">Reference proteome</keyword>
<accession>A0A1I8A2K2</accession>
<evidence type="ECO:0000313" key="1">
    <source>
        <dbReference type="Proteomes" id="UP000095287"/>
    </source>
</evidence>